<dbReference type="AlphaFoldDB" id="K3Y4L9"/>
<dbReference type="EMBL" id="AGNK02002643">
    <property type="status" value="NOT_ANNOTATED_CDS"/>
    <property type="molecule type" value="Genomic_DNA"/>
</dbReference>
<name>K3Y4L9_SETIT</name>
<dbReference type="EnsemblPlants" id="KQL11681">
    <property type="protein sequence ID" value="KQL11681"/>
    <property type="gene ID" value="SETIT_009157mg"/>
</dbReference>
<reference evidence="1" key="2">
    <citation type="submission" date="2018-08" db="UniProtKB">
        <authorList>
            <consortium name="EnsemblPlants"/>
        </authorList>
    </citation>
    <scope>IDENTIFICATION</scope>
    <source>
        <strain evidence="1">Yugu1</strain>
    </source>
</reference>
<organism evidence="1 2">
    <name type="scientific">Setaria italica</name>
    <name type="common">Foxtail millet</name>
    <name type="synonym">Panicum italicum</name>
    <dbReference type="NCBI Taxonomy" id="4555"/>
    <lineage>
        <taxon>Eukaryota</taxon>
        <taxon>Viridiplantae</taxon>
        <taxon>Streptophyta</taxon>
        <taxon>Embryophyta</taxon>
        <taxon>Tracheophyta</taxon>
        <taxon>Spermatophyta</taxon>
        <taxon>Magnoliopsida</taxon>
        <taxon>Liliopsida</taxon>
        <taxon>Poales</taxon>
        <taxon>Poaceae</taxon>
        <taxon>PACMAD clade</taxon>
        <taxon>Panicoideae</taxon>
        <taxon>Panicodae</taxon>
        <taxon>Paniceae</taxon>
        <taxon>Cenchrinae</taxon>
        <taxon>Setaria</taxon>
    </lineage>
</organism>
<dbReference type="HOGENOM" id="CLU_3261459_0_0_1"/>
<protein>
    <submittedName>
        <fullName evidence="1">Uncharacterized protein</fullName>
    </submittedName>
</protein>
<accession>K3Y4L9</accession>
<proteinExistence type="predicted"/>
<evidence type="ECO:0000313" key="1">
    <source>
        <dbReference type="EnsemblPlants" id="KQL11681"/>
    </source>
</evidence>
<dbReference type="Proteomes" id="UP000004995">
    <property type="component" value="Unassembled WGS sequence"/>
</dbReference>
<sequence length="42" mass="4965">MIVLFRNLLIGRRKPSQCMCAMVWISWPYEQVGLIPPHEYMG</sequence>
<dbReference type="Gramene" id="KQL11681">
    <property type="protein sequence ID" value="KQL11681"/>
    <property type="gene ID" value="SETIT_009157mg"/>
</dbReference>
<dbReference type="InParanoid" id="K3Y4L9"/>
<evidence type="ECO:0000313" key="2">
    <source>
        <dbReference type="Proteomes" id="UP000004995"/>
    </source>
</evidence>
<keyword evidence="2" id="KW-1185">Reference proteome</keyword>
<reference evidence="2" key="1">
    <citation type="journal article" date="2012" name="Nat. Biotechnol.">
        <title>Reference genome sequence of the model plant Setaria.</title>
        <authorList>
            <person name="Bennetzen J.L."/>
            <person name="Schmutz J."/>
            <person name="Wang H."/>
            <person name="Percifield R."/>
            <person name="Hawkins J."/>
            <person name="Pontaroli A.C."/>
            <person name="Estep M."/>
            <person name="Feng L."/>
            <person name="Vaughn J.N."/>
            <person name="Grimwood J."/>
            <person name="Jenkins J."/>
            <person name="Barry K."/>
            <person name="Lindquist E."/>
            <person name="Hellsten U."/>
            <person name="Deshpande S."/>
            <person name="Wang X."/>
            <person name="Wu X."/>
            <person name="Mitros T."/>
            <person name="Triplett J."/>
            <person name="Yang X."/>
            <person name="Ye C.Y."/>
            <person name="Mauro-Herrera M."/>
            <person name="Wang L."/>
            <person name="Li P."/>
            <person name="Sharma M."/>
            <person name="Sharma R."/>
            <person name="Ronald P.C."/>
            <person name="Panaud O."/>
            <person name="Kellogg E.A."/>
            <person name="Brutnell T.P."/>
            <person name="Doust A.N."/>
            <person name="Tuskan G.A."/>
            <person name="Rokhsar D."/>
            <person name="Devos K.M."/>
        </authorList>
    </citation>
    <scope>NUCLEOTIDE SEQUENCE [LARGE SCALE GENOMIC DNA]</scope>
    <source>
        <strain evidence="2">cv. Yugu1</strain>
    </source>
</reference>